<keyword evidence="2" id="KW-1185">Reference proteome</keyword>
<proteinExistence type="predicted"/>
<dbReference type="InParanoid" id="B9S4X2"/>
<dbReference type="Proteomes" id="UP000008311">
    <property type="component" value="Unassembled WGS sequence"/>
</dbReference>
<name>B9S4X2_RICCO</name>
<sequence length="79" mass="8699">MAVGSSNQIPNTAIGVIFWCKWLSERVLLLLNELGHLSVNLEAMQAIDTNNEIEENTMATAVEEVTKMRKKVAGIEVNA</sequence>
<accession>B9S4X2</accession>
<organism evidence="1 2">
    <name type="scientific">Ricinus communis</name>
    <name type="common">Castor bean</name>
    <dbReference type="NCBI Taxonomy" id="3988"/>
    <lineage>
        <taxon>Eukaryota</taxon>
        <taxon>Viridiplantae</taxon>
        <taxon>Streptophyta</taxon>
        <taxon>Embryophyta</taxon>
        <taxon>Tracheophyta</taxon>
        <taxon>Spermatophyta</taxon>
        <taxon>Magnoliopsida</taxon>
        <taxon>eudicotyledons</taxon>
        <taxon>Gunneridae</taxon>
        <taxon>Pentapetalae</taxon>
        <taxon>rosids</taxon>
        <taxon>fabids</taxon>
        <taxon>Malpighiales</taxon>
        <taxon>Euphorbiaceae</taxon>
        <taxon>Acalyphoideae</taxon>
        <taxon>Acalypheae</taxon>
        <taxon>Ricinus</taxon>
    </lineage>
</organism>
<gene>
    <name evidence="1" type="ORF">RCOM_1391330</name>
</gene>
<dbReference type="AlphaFoldDB" id="B9S4X2"/>
<protein>
    <submittedName>
        <fullName evidence="1">Uncharacterized protein</fullName>
    </submittedName>
</protein>
<evidence type="ECO:0000313" key="2">
    <source>
        <dbReference type="Proteomes" id="UP000008311"/>
    </source>
</evidence>
<dbReference type="EMBL" id="EQ973867">
    <property type="protein sequence ID" value="EEF41325.1"/>
    <property type="molecule type" value="Genomic_DNA"/>
</dbReference>
<reference evidence="2" key="1">
    <citation type="journal article" date="2010" name="Nat. Biotechnol.">
        <title>Draft genome sequence of the oilseed species Ricinus communis.</title>
        <authorList>
            <person name="Chan A.P."/>
            <person name="Crabtree J."/>
            <person name="Zhao Q."/>
            <person name="Lorenzi H."/>
            <person name="Orvis J."/>
            <person name="Puiu D."/>
            <person name="Melake-Berhan A."/>
            <person name="Jones K.M."/>
            <person name="Redman J."/>
            <person name="Chen G."/>
            <person name="Cahoon E.B."/>
            <person name="Gedil M."/>
            <person name="Stanke M."/>
            <person name="Haas B.J."/>
            <person name="Wortman J.R."/>
            <person name="Fraser-Liggett C.M."/>
            <person name="Ravel J."/>
            <person name="Rabinowicz P.D."/>
        </authorList>
    </citation>
    <scope>NUCLEOTIDE SEQUENCE [LARGE SCALE GENOMIC DNA]</scope>
    <source>
        <strain evidence="2">cv. Hale</strain>
    </source>
</reference>
<evidence type="ECO:0000313" key="1">
    <source>
        <dbReference type="EMBL" id="EEF41325.1"/>
    </source>
</evidence>